<name>A0A6C6ZB92_SALPB</name>
<proteinExistence type="predicted"/>
<accession>A0A6C6ZB92</accession>
<organism evidence="1 2">
    <name type="scientific">Salmonella paratyphi B (strain ATCC BAA-1250 / SPB7)</name>
    <dbReference type="NCBI Taxonomy" id="1016998"/>
    <lineage>
        <taxon>Bacteria</taxon>
        <taxon>Pseudomonadati</taxon>
        <taxon>Pseudomonadota</taxon>
        <taxon>Gammaproteobacteria</taxon>
        <taxon>Enterobacterales</taxon>
        <taxon>Enterobacteriaceae</taxon>
        <taxon>Salmonella</taxon>
    </lineage>
</organism>
<sequence>MWSCHLQFPLNLLLLPDGGYALSGLQNVCQNSEIP</sequence>
<dbReference type="EMBL" id="CP000886">
    <property type="protein sequence ID" value="ABX71016.1"/>
    <property type="molecule type" value="Genomic_DNA"/>
</dbReference>
<gene>
    <name evidence="1" type="ordered locus">SPAB_05751</name>
</gene>
<reference evidence="1 2" key="1">
    <citation type="submission" date="2007-11" db="EMBL/GenBank/DDBJ databases">
        <authorList>
            <consortium name="The Salmonella enterica serovar Paratyphi B Genome Sequencing Project"/>
            <person name="McClelland M."/>
            <person name="Sanderson E.K."/>
            <person name="Porwollik S."/>
            <person name="Spieth J."/>
            <person name="Clifton W.S."/>
            <person name="Fulton R."/>
            <person name="Cordes M."/>
            <person name="Wollam A."/>
            <person name="Shah N."/>
            <person name="Pepin K."/>
            <person name="Bhonagiri V."/>
            <person name="Nash W."/>
            <person name="Johnson M."/>
            <person name="Thiruvilangam P."/>
            <person name="Wilson R."/>
        </authorList>
    </citation>
    <scope>NUCLEOTIDE SEQUENCE [LARGE SCALE GENOMIC DNA]</scope>
    <source>
        <strain evidence="2">ATCC BAA-1250 / SPB7</strain>
    </source>
</reference>
<evidence type="ECO:0000313" key="2">
    <source>
        <dbReference type="Proteomes" id="UP000008556"/>
    </source>
</evidence>
<dbReference type="Proteomes" id="UP000008556">
    <property type="component" value="Chromosome"/>
</dbReference>
<dbReference type="KEGG" id="spq:SPAB_05751"/>
<evidence type="ECO:0000313" key="1">
    <source>
        <dbReference type="EMBL" id="ABX71016.1"/>
    </source>
</evidence>
<protein>
    <submittedName>
        <fullName evidence="1">Uncharacterized protein</fullName>
    </submittedName>
</protein>
<dbReference type="AlphaFoldDB" id="A0A6C6ZB92"/>